<keyword evidence="1" id="KW-1133">Transmembrane helix</keyword>
<dbReference type="Proteomes" id="UP000828390">
    <property type="component" value="Unassembled WGS sequence"/>
</dbReference>
<comment type="caution">
    <text evidence="3">The sequence shown here is derived from an EMBL/GenBank/DDBJ whole genome shotgun (WGS) entry which is preliminary data.</text>
</comment>
<organism evidence="3 4">
    <name type="scientific">Dreissena polymorpha</name>
    <name type="common">Zebra mussel</name>
    <name type="synonym">Mytilus polymorpha</name>
    <dbReference type="NCBI Taxonomy" id="45954"/>
    <lineage>
        <taxon>Eukaryota</taxon>
        <taxon>Metazoa</taxon>
        <taxon>Spiralia</taxon>
        <taxon>Lophotrochozoa</taxon>
        <taxon>Mollusca</taxon>
        <taxon>Bivalvia</taxon>
        <taxon>Autobranchia</taxon>
        <taxon>Heteroconchia</taxon>
        <taxon>Euheterodonta</taxon>
        <taxon>Imparidentia</taxon>
        <taxon>Neoheterodontei</taxon>
        <taxon>Myida</taxon>
        <taxon>Dreissenoidea</taxon>
        <taxon>Dreissenidae</taxon>
        <taxon>Dreissena</taxon>
    </lineage>
</organism>
<sequence length="116" mass="12752">MDATVLECFCPFNPMNIDSGGPTVMISHCVLVDCLQLFSSRLSHSQLDARSAAWLSLWIATCLSLPLPVVLTAVISLCKDWEQNPLTPTSTGNSQVRQPCCLHKPMSSVFFSFFLS</sequence>
<gene>
    <name evidence="2" type="ORF">DPMN_155206</name>
    <name evidence="3" type="ORF">DPMN_155237</name>
</gene>
<reference evidence="3" key="2">
    <citation type="submission" date="2020-11" db="EMBL/GenBank/DDBJ databases">
        <authorList>
            <person name="McCartney M.A."/>
            <person name="Auch B."/>
            <person name="Kono T."/>
            <person name="Mallez S."/>
            <person name="Becker A."/>
            <person name="Gohl D.M."/>
            <person name="Silverstein K.A.T."/>
            <person name="Koren S."/>
            <person name="Bechman K.B."/>
            <person name="Herman A."/>
            <person name="Abrahante J.E."/>
            <person name="Garbe J."/>
        </authorList>
    </citation>
    <scope>NUCLEOTIDE SEQUENCE</scope>
    <source>
        <strain evidence="3">Duluth1</strain>
        <tissue evidence="3">Whole animal</tissue>
    </source>
</reference>
<evidence type="ECO:0000313" key="3">
    <source>
        <dbReference type="EMBL" id="KAH3801582.1"/>
    </source>
</evidence>
<proteinExistence type="predicted"/>
<dbReference type="EMBL" id="JAIWYP010000007">
    <property type="protein sequence ID" value="KAH3801552.1"/>
    <property type="molecule type" value="Genomic_DNA"/>
</dbReference>
<evidence type="ECO:0000313" key="4">
    <source>
        <dbReference type="Proteomes" id="UP000828390"/>
    </source>
</evidence>
<accession>A0A9D4FNH7</accession>
<name>A0A9D4FNH7_DREPO</name>
<evidence type="ECO:0000313" key="2">
    <source>
        <dbReference type="EMBL" id="KAH3801552.1"/>
    </source>
</evidence>
<protein>
    <submittedName>
        <fullName evidence="3">Uncharacterized protein</fullName>
    </submittedName>
</protein>
<dbReference type="EMBL" id="JAIWYP010000007">
    <property type="protein sequence ID" value="KAH3801582.1"/>
    <property type="molecule type" value="Genomic_DNA"/>
</dbReference>
<reference evidence="3" key="1">
    <citation type="journal article" date="2019" name="bioRxiv">
        <title>The Genome of the Zebra Mussel, Dreissena polymorpha: A Resource for Invasive Species Research.</title>
        <authorList>
            <person name="McCartney M.A."/>
            <person name="Auch B."/>
            <person name="Kono T."/>
            <person name="Mallez S."/>
            <person name="Zhang Y."/>
            <person name="Obille A."/>
            <person name="Becker A."/>
            <person name="Abrahante J.E."/>
            <person name="Garbe J."/>
            <person name="Badalamenti J.P."/>
            <person name="Herman A."/>
            <person name="Mangelson H."/>
            <person name="Liachko I."/>
            <person name="Sullivan S."/>
            <person name="Sone E.D."/>
            <person name="Koren S."/>
            <person name="Silverstein K.A.T."/>
            <person name="Beckman K.B."/>
            <person name="Gohl D.M."/>
        </authorList>
    </citation>
    <scope>NUCLEOTIDE SEQUENCE</scope>
    <source>
        <strain evidence="3">Duluth1</strain>
        <tissue evidence="3">Whole animal</tissue>
    </source>
</reference>
<evidence type="ECO:0000256" key="1">
    <source>
        <dbReference type="SAM" id="Phobius"/>
    </source>
</evidence>
<keyword evidence="4" id="KW-1185">Reference proteome</keyword>
<feature type="transmembrane region" description="Helical" evidence="1">
    <location>
        <begin position="52"/>
        <end position="78"/>
    </location>
</feature>
<keyword evidence="1" id="KW-0812">Transmembrane</keyword>
<dbReference type="AlphaFoldDB" id="A0A9D4FNH7"/>
<keyword evidence="1" id="KW-0472">Membrane</keyword>